<dbReference type="SMR" id="A0A1V0S8Q4"/>
<evidence type="ECO:0000256" key="1">
    <source>
        <dbReference type="ARBA" id="ARBA00008556"/>
    </source>
</evidence>
<dbReference type="GO" id="GO:0004484">
    <property type="term" value="F:mRNA guanylyltransferase activity"/>
    <property type="evidence" value="ECO:0007669"/>
    <property type="project" value="UniProtKB-EC"/>
</dbReference>
<organism evidence="10">
    <name type="scientific">Catovirus CTV1</name>
    <dbReference type="NCBI Taxonomy" id="1977631"/>
    <lineage>
        <taxon>Viruses</taxon>
        <taxon>Varidnaviria</taxon>
        <taxon>Bamfordvirae</taxon>
        <taxon>Nucleocytoviricota</taxon>
        <taxon>Megaviricetes</taxon>
        <taxon>Imitervirales</taxon>
        <taxon>Mimiviridae</taxon>
        <taxon>Klosneuvirinae</taxon>
        <taxon>Catovirus</taxon>
    </lineage>
</organism>
<dbReference type="Gene3D" id="2.40.50.140">
    <property type="entry name" value="Nucleic acid-binding proteins"/>
    <property type="match status" value="1"/>
</dbReference>
<evidence type="ECO:0000256" key="3">
    <source>
        <dbReference type="ARBA" id="ARBA00022679"/>
    </source>
</evidence>
<accession>A0A1V0S8Q4</accession>
<dbReference type="InterPro" id="IPR039753">
    <property type="entry name" value="RG7MT1"/>
</dbReference>
<reference evidence="10" key="1">
    <citation type="journal article" date="2017" name="Science">
        <title>Giant viruses with an expanded complement of translation system components.</title>
        <authorList>
            <person name="Schulz F."/>
            <person name="Yutin N."/>
            <person name="Ivanova N.N."/>
            <person name="Ortega D.R."/>
            <person name="Lee T.K."/>
            <person name="Vierheilig J."/>
            <person name="Daims H."/>
            <person name="Horn M."/>
            <person name="Wagner M."/>
            <person name="Jensen G.J."/>
            <person name="Kyrpides N.C."/>
            <person name="Koonin E.V."/>
            <person name="Woyke T."/>
        </authorList>
    </citation>
    <scope>NUCLEOTIDE SEQUENCE</scope>
    <source>
        <strain evidence="10">CTV1</strain>
    </source>
</reference>
<dbReference type="Gene3D" id="3.40.50.150">
    <property type="entry name" value="Vaccinia Virus protein VP39"/>
    <property type="match status" value="1"/>
</dbReference>
<dbReference type="EMBL" id="KY684083">
    <property type="protein sequence ID" value="ARF08085.1"/>
    <property type="molecule type" value="Genomic_DNA"/>
</dbReference>
<feature type="region of interest" description="Disordered" evidence="8">
    <location>
        <begin position="19"/>
        <end position="38"/>
    </location>
</feature>
<sequence>MYYNKYLKYKSKYMSLKKQNQTGGNMDSDSSITETTSEYSTDNINDQYQSILYEIAKYLKPNISHKFRDEYGMKQLSNQVIELNKVTFLADLYPNITNYYITDKIDGKRTILYLTNVNSYAVSDKLESLDIKVNDICILDTEKYENEYYIFDVMVINGNSIIDKPFEERKAFFETFKGYSNIKLKPFIKLTDDYKEQIRSFKLSKNKNYDVDGIIFTPSDGLYNTMKVYKYKPPEQLTIDFLIKKDPSKNKLYLLFCGISKNICFKLKMKFLKDYSKIFPNIDRNNLPQYFPIHFQPSSNKNAYYYYSDNKNLDGEVGEFIYDANSNLWKLKKIRSDRKIEVERGNYFGNNYKIAEFIWMAHSDPLIIENIDDNQVYFQEHDNILQKSSRNFNSFVKSEIFKTFKNSEWVMDLASGKGQDLFRYASNETKNIIFLEIDNTALTELITRKHLFAADKKSRIGMQILIQRVDLLDSYKKNIELIKRNIYDKLNDIDVIVCNFAFHYLIKNQESLENICKFINYYLKSGGKFIFTAFDGQKIVDLLSNNNGEWIVKKDNQIKYGIKKKYNGDKLEYIGQKIDVLLPFSKNTYYEEYLVNIDTIEKEFKKYNIILQSNKSFSSYLPLYNGDLENDDKTYVDLYHCYTFKKI</sequence>
<evidence type="ECO:0000256" key="7">
    <source>
        <dbReference type="ARBA" id="ARBA00044679"/>
    </source>
</evidence>
<protein>
    <submittedName>
        <fullName evidence="10">mRNA capping enzyme</fullName>
    </submittedName>
</protein>
<dbReference type="InterPro" id="IPR004971">
    <property type="entry name" value="mRNA_G-N7_MeTrfase_dom"/>
</dbReference>
<name>A0A1V0S8Q4_9VIRU</name>
<dbReference type="InterPro" id="IPR029063">
    <property type="entry name" value="SAM-dependent_MTases_sf"/>
</dbReference>
<keyword evidence="4" id="KW-0949">S-adenosyl-L-methionine</keyword>
<keyword evidence="6" id="KW-0694">RNA-binding</keyword>
<evidence type="ECO:0000313" key="10">
    <source>
        <dbReference type="EMBL" id="ARF08085.1"/>
    </source>
</evidence>
<gene>
    <name evidence="10" type="ORF">Catovirus_1_135</name>
</gene>
<dbReference type="GO" id="GO:0004482">
    <property type="term" value="F:mRNA 5'-cap (guanine-N7-)-methyltransferase activity"/>
    <property type="evidence" value="ECO:0007669"/>
    <property type="project" value="InterPro"/>
</dbReference>
<keyword evidence="3" id="KW-0808">Transferase</keyword>
<comment type="similarity">
    <text evidence="1">In the N-terminal section; belongs to the dsDNA virus mRNA guanylyltransferase family.</text>
</comment>
<dbReference type="PROSITE" id="PS51562">
    <property type="entry name" value="RNA_CAP0_MT"/>
    <property type="match status" value="1"/>
</dbReference>
<evidence type="ECO:0000256" key="5">
    <source>
        <dbReference type="ARBA" id="ARBA00022695"/>
    </source>
</evidence>
<keyword evidence="2" id="KW-0489">Methyltransferase</keyword>
<dbReference type="Pfam" id="PF03291">
    <property type="entry name" value="mRNA_G-N7_MeTrfase"/>
    <property type="match status" value="1"/>
</dbReference>
<dbReference type="Gene3D" id="3.30.470.30">
    <property type="entry name" value="DNA ligase/mRNA capping enzyme"/>
    <property type="match status" value="1"/>
</dbReference>
<dbReference type="PANTHER" id="PTHR12189:SF2">
    <property type="entry name" value="MRNA CAP GUANINE-N7 METHYLTRANSFERASE"/>
    <property type="match status" value="1"/>
</dbReference>
<evidence type="ECO:0000256" key="8">
    <source>
        <dbReference type="SAM" id="MobiDB-lite"/>
    </source>
</evidence>
<dbReference type="CDD" id="cd02440">
    <property type="entry name" value="AdoMet_MTases"/>
    <property type="match status" value="1"/>
</dbReference>
<evidence type="ECO:0000256" key="6">
    <source>
        <dbReference type="ARBA" id="ARBA00022884"/>
    </source>
</evidence>
<evidence type="ECO:0000256" key="4">
    <source>
        <dbReference type="ARBA" id="ARBA00022691"/>
    </source>
</evidence>
<dbReference type="SUPFAM" id="SSF56091">
    <property type="entry name" value="DNA ligase/mRNA capping enzyme, catalytic domain"/>
    <property type="match status" value="1"/>
</dbReference>
<dbReference type="InterPro" id="IPR012340">
    <property type="entry name" value="NA-bd_OB-fold"/>
</dbReference>
<keyword evidence="5" id="KW-0548">Nucleotidyltransferase</keyword>
<dbReference type="PANTHER" id="PTHR12189">
    <property type="entry name" value="MRNA GUANINE-7- METHYLTRANSFERASE"/>
    <property type="match status" value="1"/>
</dbReference>
<dbReference type="GO" id="GO:0003723">
    <property type="term" value="F:RNA binding"/>
    <property type="evidence" value="ECO:0007669"/>
    <property type="project" value="UniProtKB-KW"/>
</dbReference>
<feature type="compositionally biased region" description="Low complexity" evidence="8">
    <location>
        <begin position="27"/>
        <end position="38"/>
    </location>
</feature>
<evidence type="ECO:0000256" key="2">
    <source>
        <dbReference type="ARBA" id="ARBA00022603"/>
    </source>
</evidence>
<evidence type="ECO:0000259" key="9">
    <source>
        <dbReference type="PROSITE" id="PS51562"/>
    </source>
</evidence>
<feature type="domain" description="MRNA cap 0 methyltransferase" evidence="9">
    <location>
        <begin position="384"/>
        <end position="647"/>
    </location>
</feature>
<dbReference type="SUPFAM" id="SSF53335">
    <property type="entry name" value="S-adenosyl-L-methionine-dependent methyltransferases"/>
    <property type="match status" value="1"/>
</dbReference>
<proteinExistence type="inferred from homology"/>
<comment type="catalytic activity">
    <reaction evidence="7">
        <text>a 5'-end diphospho-ribonucleoside in mRNA + GTP + H(+) = a 5'-end (5'-triphosphoguanosine)-ribonucleoside in mRNA + diphosphate</text>
        <dbReference type="Rhea" id="RHEA:67012"/>
        <dbReference type="Rhea" id="RHEA-COMP:17165"/>
        <dbReference type="Rhea" id="RHEA-COMP:17166"/>
        <dbReference type="ChEBI" id="CHEBI:15378"/>
        <dbReference type="ChEBI" id="CHEBI:33019"/>
        <dbReference type="ChEBI" id="CHEBI:37565"/>
        <dbReference type="ChEBI" id="CHEBI:167616"/>
        <dbReference type="ChEBI" id="CHEBI:167617"/>
        <dbReference type="EC" id="2.7.7.50"/>
    </reaction>
</comment>